<dbReference type="InterPro" id="IPR032675">
    <property type="entry name" value="LRR_dom_sf"/>
</dbReference>
<evidence type="ECO:0000259" key="1">
    <source>
        <dbReference type="PROSITE" id="PS50181"/>
    </source>
</evidence>
<dbReference type="OrthoDB" id="10634139at2759"/>
<dbReference type="CDD" id="cd09917">
    <property type="entry name" value="F-box_SF"/>
    <property type="match status" value="1"/>
</dbReference>
<dbReference type="Pfam" id="PF12937">
    <property type="entry name" value="F-box-like"/>
    <property type="match status" value="1"/>
</dbReference>
<dbReference type="SUPFAM" id="SSF81383">
    <property type="entry name" value="F-box domain"/>
    <property type="match status" value="1"/>
</dbReference>
<comment type="caution">
    <text evidence="2">The sequence shown here is derived from an EMBL/GenBank/DDBJ whole genome shotgun (WGS) entry which is preliminary data.</text>
</comment>
<feature type="domain" description="F-box" evidence="1">
    <location>
        <begin position="3"/>
        <end position="53"/>
    </location>
</feature>
<dbReference type="InterPro" id="IPR001810">
    <property type="entry name" value="F-box_dom"/>
</dbReference>
<sequence>MRISIDEKLPNEILTQVIDYLPPHSLHVAARVNSRWFQITRVLGVNHLVFPATLRSVNSKTMYVKNQIASATEGARIRHMLILSTSILPDNVFRLIQQLCPNIVSFDYDPHILTTDMKTVANRKRHLFLSANAGWGKSIAHLPACNHAGGMQWKDADLCRRLETFYGHYQSLPLSYWRKTYVNLMLPHLPSLYDLTLHIPFKMRETNIACLDYHCPRLTALTLRDIQLSCVFNRNAYGNRVNKVLATVKTLKLEYIKFLYIRTLDYFPKKFPNVQSLTLFLDDQSFQPLFPQLEPDRKSFQVVRDKVVILISCFKHLTELIVYVKDYQTNESITSQVWPDDWVRFYCDHLTQINQLQHYEINYA</sequence>
<reference evidence="2 3" key="1">
    <citation type="submission" date="2016-07" db="EMBL/GenBank/DDBJ databases">
        <title>Pervasive Adenine N6-methylation of Active Genes in Fungi.</title>
        <authorList>
            <consortium name="DOE Joint Genome Institute"/>
            <person name="Mondo S.J."/>
            <person name="Dannebaum R.O."/>
            <person name="Kuo R.C."/>
            <person name="Labutti K."/>
            <person name="Haridas S."/>
            <person name="Kuo A."/>
            <person name="Salamov A."/>
            <person name="Ahrendt S.R."/>
            <person name="Lipzen A."/>
            <person name="Sullivan W."/>
            <person name="Andreopoulos W.B."/>
            <person name="Clum A."/>
            <person name="Lindquist E."/>
            <person name="Daum C."/>
            <person name="Ramamoorthy G.K."/>
            <person name="Gryganskyi A."/>
            <person name="Culley D."/>
            <person name="Magnuson J.K."/>
            <person name="James T.Y."/>
            <person name="O'Malley M.A."/>
            <person name="Stajich J.E."/>
            <person name="Spatafora J.W."/>
            <person name="Visel A."/>
            <person name="Grigoriev I.V."/>
        </authorList>
    </citation>
    <scope>NUCLEOTIDE SEQUENCE [LARGE SCALE GENOMIC DNA]</scope>
    <source>
        <strain evidence="2 3">NRRL 1336</strain>
    </source>
</reference>
<dbReference type="SMART" id="SM00256">
    <property type="entry name" value="FBOX"/>
    <property type="match status" value="1"/>
</dbReference>
<accession>A0A1X2I2Z9</accession>
<dbReference type="Gene3D" id="3.80.10.10">
    <property type="entry name" value="Ribonuclease Inhibitor"/>
    <property type="match status" value="1"/>
</dbReference>
<organism evidence="2 3">
    <name type="scientific">Absidia repens</name>
    <dbReference type="NCBI Taxonomy" id="90262"/>
    <lineage>
        <taxon>Eukaryota</taxon>
        <taxon>Fungi</taxon>
        <taxon>Fungi incertae sedis</taxon>
        <taxon>Mucoromycota</taxon>
        <taxon>Mucoromycotina</taxon>
        <taxon>Mucoromycetes</taxon>
        <taxon>Mucorales</taxon>
        <taxon>Cunninghamellaceae</taxon>
        <taxon>Absidia</taxon>
    </lineage>
</organism>
<protein>
    <recommendedName>
        <fullName evidence="1">F-box domain-containing protein</fullName>
    </recommendedName>
</protein>
<keyword evidence="3" id="KW-1185">Reference proteome</keyword>
<evidence type="ECO:0000313" key="2">
    <source>
        <dbReference type="EMBL" id="ORZ08156.1"/>
    </source>
</evidence>
<dbReference type="InterPro" id="IPR036047">
    <property type="entry name" value="F-box-like_dom_sf"/>
</dbReference>
<evidence type="ECO:0000313" key="3">
    <source>
        <dbReference type="Proteomes" id="UP000193560"/>
    </source>
</evidence>
<dbReference type="EMBL" id="MCGE01000032">
    <property type="protein sequence ID" value="ORZ08156.1"/>
    <property type="molecule type" value="Genomic_DNA"/>
</dbReference>
<gene>
    <name evidence="2" type="ORF">BCR42DRAFT_442331</name>
</gene>
<proteinExistence type="predicted"/>
<dbReference type="Proteomes" id="UP000193560">
    <property type="component" value="Unassembled WGS sequence"/>
</dbReference>
<dbReference type="AlphaFoldDB" id="A0A1X2I2Z9"/>
<name>A0A1X2I2Z9_9FUNG</name>
<dbReference type="PROSITE" id="PS50181">
    <property type="entry name" value="FBOX"/>
    <property type="match status" value="1"/>
</dbReference>